<dbReference type="PANTHER" id="PTHR21137">
    <property type="entry name" value="ODORANT RECEPTOR"/>
    <property type="match status" value="1"/>
</dbReference>
<proteinExistence type="inferred from homology"/>
<feature type="transmembrane region" description="Helical" evidence="10">
    <location>
        <begin position="47"/>
        <end position="69"/>
    </location>
</feature>
<dbReference type="PANTHER" id="PTHR21137:SF35">
    <property type="entry name" value="ODORANT RECEPTOR 19A-RELATED"/>
    <property type="match status" value="1"/>
</dbReference>
<dbReference type="GO" id="GO:0007165">
    <property type="term" value="P:signal transduction"/>
    <property type="evidence" value="ECO:0007669"/>
    <property type="project" value="UniProtKB-KW"/>
</dbReference>
<dbReference type="AlphaFoldDB" id="A0AAW1IY88"/>
<organism evidence="11 12">
    <name type="scientific">Popillia japonica</name>
    <name type="common">Japanese beetle</name>
    <dbReference type="NCBI Taxonomy" id="7064"/>
    <lineage>
        <taxon>Eukaryota</taxon>
        <taxon>Metazoa</taxon>
        <taxon>Ecdysozoa</taxon>
        <taxon>Arthropoda</taxon>
        <taxon>Hexapoda</taxon>
        <taxon>Insecta</taxon>
        <taxon>Pterygota</taxon>
        <taxon>Neoptera</taxon>
        <taxon>Endopterygota</taxon>
        <taxon>Coleoptera</taxon>
        <taxon>Polyphaga</taxon>
        <taxon>Scarabaeiformia</taxon>
        <taxon>Scarabaeidae</taxon>
        <taxon>Rutelinae</taxon>
        <taxon>Popillia</taxon>
    </lineage>
</organism>
<evidence type="ECO:0000256" key="3">
    <source>
        <dbReference type="ARBA" id="ARBA00022606"/>
    </source>
</evidence>
<evidence type="ECO:0000256" key="2">
    <source>
        <dbReference type="ARBA" id="ARBA00022475"/>
    </source>
</evidence>
<evidence type="ECO:0000256" key="5">
    <source>
        <dbReference type="ARBA" id="ARBA00022725"/>
    </source>
</evidence>
<keyword evidence="12" id="KW-1185">Reference proteome</keyword>
<gene>
    <name evidence="11" type="ORF">QE152_g32675</name>
</gene>
<dbReference type="Pfam" id="PF02949">
    <property type="entry name" value="7tm_6"/>
    <property type="match status" value="1"/>
</dbReference>
<sequence>MGKLEKLSSKFSQDMYQDGVKKRLLPAKILLQCVGFWPDDELPYGQIIGWLLFLFLLVPEIFNAAYVVIHCKDISEAVNVSITVTTFFEALVRMYCVLKNRHVLNGILVKVWKQFWPVKCLDDGTRTHFERKSLVCLTMNVCVLLVASFSNTIIVSIPLFNYHQLILKSIFPFDWDKNYLYELIYMWQYFADWYDLFLVMAFDFLFVALLMTCATQCAIWQHVMRNILNETSKEHRRLIFGEMGNQISDKEMLRHCWEQHKLLNNICNDMESIFSITLLLQFIVSTTANCAAALIMKLDSSQITKVSTFSAGHIIQLSYCCYVGQELIYQSEQLSNAIYECNWHLSYDRDFRKSLVLMMQRSQKIQCLTAANLITLDFASFVRIFRLSFSFYTLLDSLVYFLDFQIVILFLHITG</sequence>
<dbReference type="EMBL" id="JASPKY010000486">
    <property type="protein sequence ID" value="KAK9695291.1"/>
    <property type="molecule type" value="Genomic_DNA"/>
</dbReference>
<accession>A0AAW1IY88</accession>
<dbReference type="Proteomes" id="UP001458880">
    <property type="component" value="Unassembled WGS sequence"/>
</dbReference>
<comment type="similarity">
    <text evidence="10">Belongs to the insect chemoreceptor superfamily. Heteromeric odorant receptor channel (TC 1.A.69) family.</text>
</comment>
<keyword evidence="9 10" id="KW-0807">Transducer</keyword>
<comment type="caution">
    <text evidence="11">The sequence shown here is derived from an EMBL/GenBank/DDBJ whole genome shotgun (WGS) entry which is preliminary data.</text>
</comment>
<comment type="subcellular location">
    <subcellularLocation>
        <location evidence="1 10">Cell membrane</location>
        <topology evidence="1 10">Multi-pass membrane protein</topology>
    </subcellularLocation>
</comment>
<dbReference type="InterPro" id="IPR004117">
    <property type="entry name" value="7tm6_olfct_rcpt"/>
</dbReference>
<feature type="transmembrane region" description="Helical" evidence="10">
    <location>
        <begin position="391"/>
        <end position="413"/>
    </location>
</feature>
<comment type="caution">
    <text evidence="10">Lacks conserved residue(s) required for the propagation of feature annotation.</text>
</comment>
<evidence type="ECO:0000256" key="4">
    <source>
        <dbReference type="ARBA" id="ARBA00022692"/>
    </source>
</evidence>
<keyword evidence="8 10" id="KW-0675">Receptor</keyword>
<feature type="transmembrane region" description="Helical" evidence="10">
    <location>
        <begin position="196"/>
        <end position="220"/>
    </location>
</feature>
<keyword evidence="5 10" id="KW-0552">Olfaction</keyword>
<evidence type="ECO:0000256" key="10">
    <source>
        <dbReference type="RuleBase" id="RU351113"/>
    </source>
</evidence>
<name>A0AAW1IY88_POPJA</name>
<evidence type="ECO:0000256" key="7">
    <source>
        <dbReference type="ARBA" id="ARBA00023136"/>
    </source>
</evidence>
<evidence type="ECO:0000256" key="6">
    <source>
        <dbReference type="ARBA" id="ARBA00022989"/>
    </source>
</evidence>
<protein>
    <recommendedName>
        <fullName evidence="10">Odorant receptor</fullName>
    </recommendedName>
</protein>
<keyword evidence="6 10" id="KW-1133">Transmembrane helix</keyword>
<evidence type="ECO:0000313" key="12">
    <source>
        <dbReference type="Proteomes" id="UP001458880"/>
    </source>
</evidence>
<evidence type="ECO:0000256" key="9">
    <source>
        <dbReference type="ARBA" id="ARBA00023224"/>
    </source>
</evidence>
<keyword evidence="3 10" id="KW-0716">Sensory transduction</keyword>
<keyword evidence="2" id="KW-1003">Cell membrane</keyword>
<keyword evidence="4 10" id="KW-0812">Transmembrane</keyword>
<reference evidence="11 12" key="1">
    <citation type="journal article" date="2024" name="BMC Genomics">
        <title>De novo assembly and annotation of Popillia japonica's genome with initial clues to its potential as an invasive pest.</title>
        <authorList>
            <person name="Cucini C."/>
            <person name="Boschi S."/>
            <person name="Funari R."/>
            <person name="Cardaioli E."/>
            <person name="Iannotti N."/>
            <person name="Marturano G."/>
            <person name="Paoli F."/>
            <person name="Bruttini M."/>
            <person name="Carapelli A."/>
            <person name="Frati F."/>
            <person name="Nardi F."/>
        </authorList>
    </citation>
    <scope>NUCLEOTIDE SEQUENCE [LARGE SCALE GENOMIC DNA]</scope>
    <source>
        <strain evidence="11">DMR45628</strain>
    </source>
</reference>
<dbReference type="GO" id="GO:0004984">
    <property type="term" value="F:olfactory receptor activity"/>
    <property type="evidence" value="ECO:0007669"/>
    <property type="project" value="InterPro"/>
</dbReference>
<evidence type="ECO:0000256" key="8">
    <source>
        <dbReference type="ARBA" id="ARBA00023170"/>
    </source>
</evidence>
<evidence type="ECO:0000256" key="1">
    <source>
        <dbReference type="ARBA" id="ARBA00004651"/>
    </source>
</evidence>
<keyword evidence="7 10" id="KW-0472">Membrane</keyword>
<dbReference type="GO" id="GO:0005549">
    <property type="term" value="F:odorant binding"/>
    <property type="evidence" value="ECO:0007669"/>
    <property type="project" value="InterPro"/>
</dbReference>
<feature type="transmembrane region" description="Helical" evidence="10">
    <location>
        <begin position="134"/>
        <end position="160"/>
    </location>
</feature>
<dbReference type="GO" id="GO:0005886">
    <property type="term" value="C:plasma membrane"/>
    <property type="evidence" value="ECO:0007669"/>
    <property type="project" value="UniProtKB-SubCell"/>
</dbReference>
<evidence type="ECO:0000313" key="11">
    <source>
        <dbReference type="EMBL" id="KAK9695291.1"/>
    </source>
</evidence>